<evidence type="ECO:0008006" key="4">
    <source>
        <dbReference type="Google" id="ProtNLM"/>
    </source>
</evidence>
<evidence type="ECO:0000313" key="3">
    <source>
        <dbReference type="Proteomes" id="UP001499967"/>
    </source>
</evidence>
<proteinExistence type="predicted"/>
<evidence type="ECO:0000256" key="1">
    <source>
        <dbReference type="SAM" id="SignalP"/>
    </source>
</evidence>
<dbReference type="InterPro" id="IPR006311">
    <property type="entry name" value="TAT_signal"/>
</dbReference>
<reference evidence="3" key="1">
    <citation type="journal article" date="2019" name="Int. J. Syst. Evol. Microbiol.">
        <title>The Global Catalogue of Microorganisms (GCM) 10K type strain sequencing project: providing services to taxonomists for standard genome sequencing and annotation.</title>
        <authorList>
            <consortium name="The Broad Institute Genomics Platform"/>
            <consortium name="The Broad Institute Genome Sequencing Center for Infectious Disease"/>
            <person name="Wu L."/>
            <person name="Ma J."/>
        </authorList>
    </citation>
    <scope>NUCLEOTIDE SEQUENCE [LARGE SCALE GENOMIC DNA]</scope>
    <source>
        <strain evidence="3">JCM 11117</strain>
    </source>
</reference>
<accession>A0ABP3YIW3</accession>
<feature type="chain" id="PRO_5046651634" description="DUF11 domain-containing protein" evidence="1">
    <location>
        <begin position="37"/>
        <end position="193"/>
    </location>
</feature>
<dbReference type="Proteomes" id="UP001499967">
    <property type="component" value="Unassembled WGS sequence"/>
</dbReference>
<sequence>MDSARSRRRIARIAAVTGATASMALGGTILASPAFADEEHAFTLEIQEPDPVAPGTEGLITYELTNGGDEATDGVLVNVSLPPDVVLNFDVTRCQKTGTNEEGGDLVSCNFSDEFGKFAPGESKTSQASYTVAADAPESTSLGEVGALAVPLEKGEPTEDWSDLSGSHVDTAEITTGAGSAGTWDQLRGFFGL</sequence>
<keyword evidence="1" id="KW-0732">Signal</keyword>
<gene>
    <name evidence="2" type="ORF">GCM10009559_50640</name>
</gene>
<comment type="caution">
    <text evidence="2">The sequence shown here is derived from an EMBL/GenBank/DDBJ whole genome shotgun (WGS) entry which is preliminary data.</text>
</comment>
<organism evidence="2 3">
    <name type="scientific">Pseudonocardia zijingensis</name>
    <dbReference type="NCBI Taxonomy" id="153376"/>
    <lineage>
        <taxon>Bacteria</taxon>
        <taxon>Bacillati</taxon>
        <taxon>Actinomycetota</taxon>
        <taxon>Actinomycetes</taxon>
        <taxon>Pseudonocardiales</taxon>
        <taxon>Pseudonocardiaceae</taxon>
        <taxon>Pseudonocardia</taxon>
    </lineage>
</organism>
<protein>
    <recommendedName>
        <fullName evidence="4">DUF11 domain-containing protein</fullName>
    </recommendedName>
</protein>
<feature type="signal peptide" evidence="1">
    <location>
        <begin position="1"/>
        <end position="36"/>
    </location>
</feature>
<dbReference type="EMBL" id="BAAAHP010000157">
    <property type="protein sequence ID" value="GAA0895314.1"/>
    <property type="molecule type" value="Genomic_DNA"/>
</dbReference>
<keyword evidence="3" id="KW-1185">Reference proteome</keyword>
<dbReference type="PROSITE" id="PS51318">
    <property type="entry name" value="TAT"/>
    <property type="match status" value="1"/>
</dbReference>
<evidence type="ECO:0000313" key="2">
    <source>
        <dbReference type="EMBL" id="GAA0895314.1"/>
    </source>
</evidence>
<name>A0ABP3YIW3_9PSEU</name>